<evidence type="ECO:0000313" key="1">
    <source>
        <dbReference type="EMBL" id="KAK4383083.1"/>
    </source>
</evidence>
<organism evidence="1 2">
    <name type="scientific">Sesamum angolense</name>
    <dbReference type="NCBI Taxonomy" id="2727404"/>
    <lineage>
        <taxon>Eukaryota</taxon>
        <taxon>Viridiplantae</taxon>
        <taxon>Streptophyta</taxon>
        <taxon>Embryophyta</taxon>
        <taxon>Tracheophyta</taxon>
        <taxon>Spermatophyta</taxon>
        <taxon>Magnoliopsida</taxon>
        <taxon>eudicotyledons</taxon>
        <taxon>Gunneridae</taxon>
        <taxon>Pentapetalae</taxon>
        <taxon>asterids</taxon>
        <taxon>lamiids</taxon>
        <taxon>Lamiales</taxon>
        <taxon>Pedaliaceae</taxon>
        <taxon>Sesamum</taxon>
    </lineage>
</organism>
<dbReference type="PANTHER" id="PTHR10775">
    <property type="entry name" value="OS08G0208400 PROTEIN"/>
    <property type="match status" value="1"/>
</dbReference>
<accession>A0AAE1T6H6</accession>
<reference evidence="1" key="1">
    <citation type="submission" date="2020-06" db="EMBL/GenBank/DDBJ databases">
        <authorList>
            <person name="Li T."/>
            <person name="Hu X."/>
            <person name="Zhang T."/>
            <person name="Song X."/>
            <person name="Zhang H."/>
            <person name="Dai N."/>
            <person name="Sheng W."/>
            <person name="Hou X."/>
            <person name="Wei L."/>
        </authorList>
    </citation>
    <scope>NUCLEOTIDE SEQUENCE</scope>
    <source>
        <strain evidence="1">K16</strain>
        <tissue evidence="1">Leaf</tissue>
    </source>
</reference>
<gene>
    <name evidence="1" type="ORF">Sango_2812100</name>
</gene>
<dbReference type="InterPro" id="IPR004242">
    <property type="entry name" value="Transposase_21"/>
</dbReference>
<sequence length="109" mass="12464">MCMCFEYTFLKMVIHGPSNPKCLINVYLELQIDELQNLWHVGVLTYDNAKDETFMMRAALMWIVNDLPAYGMASGWSTTGVMGCPVCMKAHMHSICRTVGRGCYFDCHR</sequence>
<comment type="caution">
    <text evidence="1">The sequence shown here is derived from an EMBL/GenBank/DDBJ whole genome shotgun (WGS) entry which is preliminary data.</text>
</comment>
<protein>
    <submittedName>
        <fullName evidence="1">Uncharacterized protein</fullName>
    </submittedName>
</protein>
<reference evidence="1" key="2">
    <citation type="journal article" date="2024" name="Plant">
        <title>Genomic evolution and insights into agronomic trait innovations of Sesamum species.</title>
        <authorList>
            <person name="Miao H."/>
            <person name="Wang L."/>
            <person name="Qu L."/>
            <person name="Liu H."/>
            <person name="Sun Y."/>
            <person name="Le M."/>
            <person name="Wang Q."/>
            <person name="Wei S."/>
            <person name="Zheng Y."/>
            <person name="Lin W."/>
            <person name="Duan Y."/>
            <person name="Cao H."/>
            <person name="Xiong S."/>
            <person name="Wang X."/>
            <person name="Wei L."/>
            <person name="Li C."/>
            <person name="Ma Q."/>
            <person name="Ju M."/>
            <person name="Zhao R."/>
            <person name="Li G."/>
            <person name="Mu C."/>
            <person name="Tian Q."/>
            <person name="Mei H."/>
            <person name="Zhang T."/>
            <person name="Gao T."/>
            <person name="Zhang H."/>
        </authorList>
    </citation>
    <scope>NUCLEOTIDE SEQUENCE</scope>
    <source>
        <strain evidence="1">K16</strain>
    </source>
</reference>
<dbReference type="Proteomes" id="UP001289374">
    <property type="component" value="Unassembled WGS sequence"/>
</dbReference>
<dbReference type="AlphaFoldDB" id="A0AAE1T6H6"/>
<dbReference type="PANTHER" id="PTHR10775:SF166">
    <property type="entry name" value="OS04G0146034 PROTEIN"/>
    <property type="match status" value="1"/>
</dbReference>
<evidence type="ECO:0000313" key="2">
    <source>
        <dbReference type="Proteomes" id="UP001289374"/>
    </source>
</evidence>
<proteinExistence type="predicted"/>
<dbReference type="Pfam" id="PF02992">
    <property type="entry name" value="Transposase_21"/>
    <property type="match status" value="1"/>
</dbReference>
<keyword evidence="2" id="KW-1185">Reference proteome</keyword>
<name>A0AAE1T6H6_9LAMI</name>
<dbReference type="EMBL" id="JACGWL010000614">
    <property type="protein sequence ID" value="KAK4383083.1"/>
    <property type="molecule type" value="Genomic_DNA"/>
</dbReference>